<dbReference type="PANTHER" id="PTHR37166:SF1">
    <property type="entry name" value="PROTEIN FLAG"/>
    <property type="match status" value="1"/>
</dbReference>
<proteinExistence type="predicted"/>
<dbReference type="Proteomes" id="UP000037848">
    <property type="component" value="Unassembled WGS sequence"/>
</dbReference>
<organism evidence="1 2">
    <name type="scientific">Pseudoalteromonas porphyrae</name>
    <dbReference type="NCBI Taxonomy" id="187330"/>
    <lineage>
        <taxon>Bacteria</taxon>
        <taxon>Pseudomonadati</taxon>
        <taxon>Pseudomonadota</taxon>
        <taxon>Gammaproteobacteria</taxon>
        <taxon>Alteromonadales</taxon>
        <taxon>Pseudoalteromonadaceae</taxon>
        <taxon>Pseudoalteromonas</taxon>
    </lineage>
</organism>
<reference evidence="1 2" key="1">
    <citation type="submission" date="2015-08" db="EMBL/GenBank/DDBJ databases">
        <title>Draft Genome Sequence of Pseudoalteromonas porphyrae UCD-SED14.</title>
        <authorList>
            <person name="Coil D.A."/>
            <person name="Jospin G."/>
            <person name="Lee R.D."/>
            <person name="Eisen J.A."/>
        </authorList>
    </citation>
    <scope>NUCLEOTIDE SEQUENCE [LARGE SCALE GENOMIC DNA]</scope>
    <source>
        <strain evidence="1 2">UCD-SED14</strain>
    </source>
</reference>
<dbReference type="SUPFAM" id="SSF160214">
    <property type="entry name" value="FlaG-like"/>
    <property type="match status" value="1"/>
</dbReference>
<protein>
    <submittedName>
        <fullName evidence="1">Flagellar protein FlaG</fullName>
    </submittedName>
</protein>
<gene>
    <name evidence="1" type="ORF">ADS77_08225</name>
</gene>
<dbReference type="Pfam" id="PF03646">
    <property type="entry name" value="FlaG"/>
    <property type="match status" value="1"/>
</dbReference>
<sequence length="144" mass="16085">MADLSAIIKSNENLSANSSFTNKSELNEVNKKVNVEQGGVKIAGREPAFVEDGKELDSEGERKALIEEVKENLEKLNKYIPVTSTNLVFEFDEDGDPPIIKVFDKKSEEVIREIPTKEFREVAKALDEFADKLTNKGLLLNQTA</sequence>
<keyword evidence="1" id="KW-0969">Cilium</keyword>
<evidence type="ECO:0000313" key="2">
    <source>
        <dbReference type="Proteomes" id="UP000037848"/>
    </source>
</evidence>
<dbReference type="InterPro" id="IPR005186">
    <property type="entry name" value="FlaG"/>
</dbReference>
<accession>A0A0N1EMX8</accession>
<dbReference type="EMBL" id="LHPH01000007">
    <property type="protein sequence ID" value="KPH63884.1"/>
    <property type="molecule type" value="Genomic_DNA"/>
</dbReference>
<keyword evidence="2" id="KW-1185">Reference proteome</keyword>
<dbReference type="AlphaFoldDB" id="A0A0N1EMX8"/>
<dbReference type="PANTHER" id="PTHR37166">
    <property type="entry name" value="PROTEIN FLAG"/>
    <property type="match status" value="1"/>
</dbReference>
<name>A0A0N1EMX8_9GAMM</name>
<dbReference type="STRING" id="187330.AMS58_02055"/>
<comment type="caution">
    <text evidence="1">The sequence shown here is derived from an EMBL/GenBank/DDBJ whole genome shotgun (WGS) entry which is preliminary data.</text>
</comment>
<dbReference type="OrthoDB" id="6388605at2"/>
<dbReference type="InterPro" id="IPR035924">
    <property type="entry name" value="FlaG-like_sf"/>
</dbReference>
<dbReference type="Gene3D" id="3.30.160.170">
    <property type="entry name" value="FlaG-like"/>
    <property type="match status" value="1"/>
</dbReference>
<dbReference type="RefSeq" id="WP_054203351.1">
    <property type="nucleotide sequence ID" value="NZ_LHPH01000007.1"/>
</dbReference>
<keyword evidence="1" id="KW-0966">Cell projection</keyword>
<evidence type="ECO:0000313" key="1">
    <source>
        <dbReference type="EMBL" id="KPH63884.1"/>
    </source>
</evidence>
<dbReference type="PATRIC" id="fig|187330.3.peg.3685"/>
<keyword evidence="1" id="KW-0282">Flagellum</keyword>